<dbReference type="AlphaFoldDB" id="A0A2S0NCL4"/>
<evidence type="ECO:0000313" key="3">
    <source>
        <dbReference type="Proteomes" id="UP000237889"/>
    </source>
</evidence>
<dbReference type="EMBL" id="CP027668">
    <property type="protein sequence ID" value="AVO45663.1"/>
    <property type="molecule type" value="Genomic_DNA"/>
</dbReference>
<protein>
    <submittedName>
        <fullName evidence="2">Uncharacterized protein</fullName>
    </submittedName>
</protein>
<proteinExistence type="predicted"/>
<evidence type="ECO:0000256" key="1">
    <source>
        <dbReference type="SAM" id="Phobius"/>
    </source>
</evidence>
<dbReference type="KEGG" id="phr:C6569_11630"/>
<sequence>MRRLVITFCGIYLAAAGLAALTTGWGLIEPVPHYRLAIFWMSPDTLAARIDVLLAANRVFEAQVYAGMHAVSWAVVLTLVLVGALRPLLGPSVPLANIRSTAIVMAGVAGLVVLSVLAQPLLDQASRIPSPTNALSSMPGYWLFGMALSAAITAGHLSLFAHDAVLAAKRRWMGEDLSAAA</sequence>
<feature type="transmembrane region" description="Helical" evidence="1">
    <location>
        <begin position="101"/>
        <end position="121"/>
    </location>
</feature>
<dbReference type="OrthoDB" id="8479242at2"/>
<keyword evidence="3" id="KW-1185">Reference proteome</keyword>
<reference evidence="2 3" key="1">
    <citation type="submission" date="2018-03" db="EMBL/GenBank/DDBJ databases">
        <title>Genome sequencing of Phreatobacter sp.</title>
        <authorList>
            <person name="Kim S.-J."/>
            <person name="Heo J."/>
            <person name="Kwon S.-W."/>
        </authorList>
    </citation>
    <scope>NUCLEOTIDE SEQUENCE [LARGE SCALE GENOMIC DNA]</scope>
    <source>
        <strain evidence="2 3">S-12</strain>
    </source>
</reference>
<feature type="transmembrane region" description="Helical" evidence="1">
    <location>
        <begin position="70"/>
        <end position="89"/>
    </location>
</feature>
<organism evidence="2 3">
    <name type="scientific">Phreatobacter cathodiphilus</name>
    <dbReference type="NCBI Taxonomy" id="1868589"/>
    <lineage>
        <taxon>Bacteria</taxon>
        <taxon>Pseudomonadati</taxon>
        <taxon>Pseudomonadota</taxon>
        <taxon>Alphaproteobacteria</taxon>
        <taxon>Hyphomicrobiales</taxon>
        <taxon>Phreatobacteraceae</taxon>
        <taxon>Phreatobacter</taxon>
    </lineage>
</organism>
<keyword evidence="1" id="KW-0812">Transmembrane</keyword>
<dbReference type="RefSeq" id="WP_106749004.1">
    <property type="nucleotide sequence ID" value="NZ_CP027668.1"/>
</dbReference>
<feature type="transmembrane region" description="Helical" evidence="1">
    <location>
        <begin position="141"/>
        <end position="161"/>
    </location>
</feature>
<accession>A0A2S0NCL4</accession>
<name>A0A2S0NCL4_9HYPH</name>
<evidence type="ECO:0000313" key="2">
    <source>
        <dbReference type="EMBL" id="AVO45663.1"/>
    </source>
</evidence>
<gene>
    <name evidence="2" type="ORF">C6569_11630</name>
</gene>
<keyword evidence="1" id="KW-0472">Membrane</keyword>
<dbReference type="Proteomes" id="UP000237889">
    <property type="component" value="Chromosome"/>
</dbReference>
<keyword evidence="1" id="KW-1133">Transmembrane helix</keyword>